<dbReference type="KEGG" id="mxe:MYXE_15160"/>
<dbReference type="Proteomes" id="UP000464624">
    <property type="component" value="Chromosome"/>
</dbReference>
<dbReference type="Gene3D" id="3.40.50.620">
    <property type="entry name" value="HUPs"/>
    <property type="match status" value="1"/>
</dbReference>
<gene>
    <name evidence="1" type="ORF">MYXE_15160</name>
</gene>
<evidence type="ECO:0000313" key="2">
    <source>
        <dbReference type="Proteomes" id="UP000464624"/>
    </source>
</evidence>
<dbReference type="EMBL" id="AP022314">
    <property type="protein sequence ID" value="BBU21727.1"/>
    <property type="molecule type" value="Genomic_DNA"/>
</dbReference>
<organism evidence="1 2">
    <name type="scientific">Mycobacterium xenopi</name>
    <dbReference type="NCBI Taxonomy" id="1789"/>
    <lineage>
        <taxon>Bacteria</taxon>
        <taxon>Bacillati</taxon>
        <taxon>Actinomycetota</taxon>
        <taxon>Actinomycetes</taxon>
        <taxon>Mycobacteriales</taxon>
        <taxon>Mycobacteriaceae</taxon>
        <taxon>Mycobacterium</taxon>
    </lineage>
</organism>
<accession>A0AAD1M0D6</accession>
<protein>
    <recommendedName>
        <fullName evidence="3">Universal stress protein</fullName>
    </recommendedName>
</protein>
<evidence type="ECO:0008006" key="3">
    <source>
        <dbReference type="Google" id="ProtNLM"/>
    </source>
</evidence>
<dbReference type="AlphaFoldDB" id="A0AAD1M0D6"/>
<sequence length="127" mass="14123">MAPFVELAAQEARLRGGPLRALTISPAHRAGTRVIRAMAPDRSVLALERRLDHCRRDHPDLDFRSIATHSNVLNYPEHLKRTAPRIQLVVVDPLRPGPSDLLLGSSGRATLDATGCTLLICDRQYWL</sequence>
<reference evidence="1 2" key="1">
    <citation type="submission" date="2019-12" db="EMBL/GenBank/DDBJ databases">
        <title>Complete genome sequence of Mycolicibacterium xenopi str. JCM15661T.</title>
        <authorList>
            <person name="Yoshida M."/>
            <person name="Fukano H."/>
            <person name="Asakura T."/>
            <person name="Hoshino Y."/>
        </authorList>
    </citation>
    <scope>NUCLEOTIDE SEQUENCE [LARGE SCALE GENOMIC DNA]</scope>
    <source>
        <strain evidence="1 2">JCM 15661T</strain>
    </source>
</reference>
<dbReference type="InterPro" id="IPR014729">
    <property type="entry name" value="Rossmann-like_a/b/a_fold"/>
</dbReference>
<evidence type="ECO:0000313" key="1">
    <source>
        <dbReference type="EMBL" id="BBU21727.1"/>
    </source>
</evidence>
<proteinExistence type="predicted"/>
<name>A0AAD1M0D6_MYCXE</name>